<organism evidence="2 3">
    <name type="scientific">Parafrankia soli</name>
    <dbReference type="NCBI Taxonomy" id="2599596"/>
    <lineage>
        <taxon>Bacteria</taxon>
        <taxon>Bacillati</taxon>
        <taxon>Actinomycetota</taxon>
        <taxon>Actinomycetes</taxon>
        <taxon>Frankiales</taxon>
        <taxon>Frankiaceae</taxon>
        <taxon>Parafrankia</taxon>
    </lineage>
</organism>
<comment type="caution">
    <text evidence="2">The sequence shown here is derived from an EMBL/GenBank/DDBJ whole genome shotgun (WGS) entry which is preliminary data.</text>
</comment>
<keyword evidence="3" id="KW-1185">Reference proteome</keyword>
<feature type="region of interest" description="Disordered" evidence="1">
    <location>
        <begin position="1"/>
        <end position="56"/>
    </location>
</feature>
<sequence>MRSSVDLPEPDAPISATISPAPTRSETSSSTRVPSGNVMPTPSNASVVPGGARPTAGAAAGRVLDLMSTSSTLAVPGCMLTVKPWENPNGTDMPDVGDPR</sequence>
<dbReference type="AlphaFoldDB" id="A0A1S1RBR1"/>
<dbReference type="Proteomes" id="UP000179769">
    <property type="component" value="Unassembled WGS sequence"/>
</dbReference>
<evidence type="ECO:0000256" key="1">
    <source>
        <dbReference type="SAM" id="MobiDB-lite"/>
    </source>
</evidence>
<evidence type="ECO:0000313" key="2">
    <source>
        <dbReference type="EMBL" id="OHV44268.1"/>
    </source>
</evidence>
<gene>
    <name evidence="2" type="ORF">BBK14_31040</name>
</gene>
<dbReference type="EMBL" id="MAXA01000023">
    <property type="protein sequence ID" value="OHV44268.1"/>
    <property type="molecule type" value="Genomic_DNA"/>
</dbReference>
<name>A0A1S1RBR1_9ACTN</name>
<reference evidence="3" key="1">
    <citation type="submission" date="2016-07" db="EMBL/GenBank/DDBJ databases">
        <title>Frankia sp. NRRL B-16219 Genome sequencing.</title>
        <authorList>
            <person name="Ghodhbane-Gtari F."/>
            <person name="Swanson E."/>
            <person name="Gueddou A."/>
            <person name="Louati M."/>
            <person name="Nouioui I."/>
            <person name="Hezbri K."/>
            <person name="Abebe-Akele F."/>
            <person name="Simpson S."/>
            <person name="Morris K."/>
            <person name="Thomas K."/>
            <person name="Gtari M."/>
            <person name="Tisa L.S."/>
        </authorList>
    </citation>
    <scope>NUCLEOTIDE SEQUENCE [LARGE SCALE GENOMIC DNA]</scope>
    <source>
        <strain evidence="3">NRRL B-16219</strain>
    </source>
</reference>
<protein>
    <submittedName>
        <fullName evidence="2">Uncharacterized protein</fullName>
    </submittedName>
</protein>
<accession>A0A1S1RBR1</accession>
<evidence type="ECO:0000313" key="3">
    <source>
        <dbReference type="Proteomes" id="UP000179769"/>
    </source>
</evidence>
<feature type="compositionally biased region" description="Polar residues" evidence="1">
    <location>
        <begin position="16"/>
        <end position="46"/>
    </location>
</feature>
<proteinExistence type="predicted"/>